<dbReference type="GO" id="GO:0016614">
    <property type="term" value="F:oxidoreductase activity, acting on CH-OH group of donors"/>
    <property type="evidence" value="ECO:0007669"/>
    <property type="project" value="UniProtKB-ARBA"/>
</dbReference>
<dbReference type="InterPro" id="IPR036291">
    <property type="entry name" value="NAD(P)-bd_dom_sf"/>
</dbReference>
<keyword evidence="3" id="KW-0560">Oxidoreductase</keyword>
<keyword evidence="2" id="KW-0521">NADP</keyword>
<reference evidence="5 6" key="1">
    <citation type="journal article" date="2011" name="Nat. Biotechnol.">
        <title>Comparative genomic analysis of the thermophilic biomass-degrading fungi Myceliophthora thermophila and Thielavia terrestris.</title>
        <authorList>
            <person name="Berka R.M."/>
            <person name="Grigoriev I.V."/>
            <person name="Otillar R."/>
            <person name="Salamov A."/>
            <person name="Grimwood J."/>
            <person name="Reid I."/>
            <person name="Ishmael N."/>
            <person name="John T."/>
            <person name="Darmond C."/>
            <person name="Moisan M.-C."/>
            <person name="Henrissat B."/>
            <person name="Coutinho P.M."/>
            <person name="Lombard V."/>
            <person name="Natvig D.O."/>
            <person name="Lindquist E."/>
            <person name="Schmutz J."/>
            <person name="Lucas S."/>
            <person name="Harris P."/>
            <person name="Powlowski J."/>
            <person name="Bellemare A."/>
            <person name="Taylor D."/>
            <person name="Butler G."/>
            <person name="de Vries R.P."/>
            <person name="Allijn I.E."/>
            <person name="van den Brink J."/>
            <person name="Ushinsky S."/>
            <person name="Storms R."/>
            <person name="Powell A.J."/>
            <person name="Paulsen I.T."/>
            <person name="Elbourne L.D.H."/>
            <person name="Baker S.E."/>
            <person name="Magnuson J."/>
            <person name="LaBoissiere S."/>
            <person name="Clutterbuck A.J."/>
            <person name="Martinez D."/>
            <person name="Wogulis M."/>
            <person name="de Leon A.L."/>
            <person name="Rey M.W."/>
            <person name="Tsang A."/>
        </authorList>
    </citation>
    <scope>NUCLEOTIDE SEQUENCE [LARGE SCALE GENOMIC DNA]</scope>
    <source>
        <strain evidence="6">ATCC 38088 / NRRL 8126</strain>
    </source>
</reference>
<dbReference type="PRINTS" id="PR00081">
    <property type="entry name" value="GDHRDH"/>
</dbReference>
<dbReference type="RefSeq" id="XP_003656207.1">
    <property type="nucleotide sequence ID" value="XM_003656159.1"/>
</dbReference>
<dbReference type="Proteomes" id="UP000008181">
    <property type="component" value="Chromosome 5"/>
</dbReference>
<feature type="region of interest" description="Disordered" evidence="4">
    <location>
        <begin position="1"/>
        <end position="39"/>
    </location>
</feature>
<protein>
    <submittedName>
        <fullName evidence="5">Uncharacterized protein</fullName>
    </submittedName>
</protein>
<dbReference type="SUPFAM" id="SSF51735">
    <property type="entry name" value="NAD(P)-binding Rossmann-fold domains"/>
    <property type="match status" value="1"/>
</dbReference>
<evidence type="ECO:0000256" key="2">
    <source>
        <dbReference type="ARBA" id="ARBA00022857"/>
    </source>
</evidence>
<dbReference type="PANTHER" id="PTHR48107:SF16">
    <property type="entry name" value="NADPH-DEPENDENT ALDEHYDE REDUCTASE 1, CHLOROPLASTIC"/>
    <property type="match status" value="1"/>
</dbReference>
<dbReference type="EMBL" id="CP003013">
    <property type="protein sequence ID" value="AEO69871.1"/>
    <property type="molecule type" value="Genomic_DNA"/>
</dbReference>
<dbReference type="InterPro" id="IPR002347">
    <property type="entry name" value="SDR_fam"/>
</dbReference>
<evidence type="ECO:0000256" key="4">
    <source>
        <dbReference type="SAM" id="MobiDB-lite"/>
    </source>
</evidence>
<keyword evidence="6" id="KW-1185">Reference proteome</keyword>
<proteinExistence type="inferred from homology"/>
<dbReference type="Pfam" id="PF13561">
    <property type="entry name" value="adh_short_C2"/>
    <property type="match status" value="1"/>
</dbReference>
<dbReference type="KEGG" id="ttt:THITE_44575"/>
<gene>
    <name evidence="5" type="ORF">THITE_44575</name>
</gene>
<dbReference type="GeneID" id="11522663"/>
<accession>G2RCY3</accession>
<dbReference type="PRINTS" id="PR00080">
    <property type="entry name" value="SDRFAMILY"/>
</dbReference>
<evidence type="ECO:0000313" key="6">
    <source>
        <dbReference type="Proteomes" id="UP000008181"/>
    </source>
</evidence>
<dbReference type="PANTHER" id="PTHR48107">
    <property type="entry name" value="NADPH-DEPENDENT ALDEHYDE REDUCTASE-LIKE PROTEIN, CHLOROPLASTIC-RELATED"/>
    <property type="match status" value="1"/>
</dbReference>
<sequence>MSESHVSKGGKFEPTPQKAQAQDLPGLEKKMEPPSEATKLEGAGQAYEYAAAGKLKGCKALITGGDSGIGRAVAVLFAREGADVSIVYLPEEQPDAEDTKKMVEKEGRRCLLIPGDLMDYDKCRAAVQEHVDAFGVIHVLVNNASKQIMCGDFAEIDLAAVESTFRSNILQMFAVTKYALPHMRKGGSIINTTSTVAFRGTGSMVDYAATKGAIVSFTRSLAKNLMPKGIRVNAVAPGPVHTPLQPASRPAEQMESFGEKSGIGRVGQPSDIAPSFVFLASKDSELYYGQVLHAYPLGD</sequence>
<name>G2RCY3_THETT</name>
<dbReference type="HOGENOM" id="CLU_010194_4_3_1"/>
<dbReference type="OrthoDB" id="47007at2759"/>
<dbReference type="AlphaFoldDB" id="G2RCY3"/>
<comment type="similarity">
    <text evidence="1">Belongs to the short-chain dehydrogenases/reductases (SDR) family.</text>
</comment>
<evidence type="ECO:0000313" key="5">
    <source>
        <dbReference type="EMBL" id="AEO69871.1"/>
    </source>
</evidence>
<dbReference type="Gene3D" id="3.40.50.720">
    <property type="entry name" value="NAD(P)-binding Rossmann-like Domain"/>
    <property type="match status" value="1"/>
</dbReference>
<dbReference type="FunFam" id="3.40.50.720:FF:000084">
    <property type="entry name" value="Short-chain dehydrogenase reductase"/>
    <property type="match status" value="1"/>
</dbReference>
<organism evidence="5 6">
    <name type="scientific">Thermothielavioides terrestris (strain ATCC 38088 / NRRL 8126)</name>
    <name type="common">Thielavia terrestris</name>
    <dbReference type="NCBI Taxonomy" id="578455"/>
    <lineage>
        <taxon>Eukaryota</taxon>
        <taxon>Fungi</taxon>
        <taxon>Dikarya</taxon>
        <taxon>Ascomycota</taxon>
        <taxon>Pezizomycotina</taxon>
        <taxon>Sordariomycetes</taxon>
        <taxon>Sordariomycetidae</taxon>
        <taxon>Sordariales</taxon>
        <taxon>Chaetomiaceae</taxon>
        <taxon>Thermothielavioides</taxon>
        <taxon>Thermothielavioides terrestris</taxon>
    </lineage>
</organism>
<dbReference type="PROSITE" id="PS00061">
    <property type="entry name" value="ADH_SHORT"/>
    <property type="match status" value="1"/>
</dbReference>
<dbReference type="eggNOG" id="KOG0725">
    <property type="taxonomic scope" value="Eukaryota"/>
</dbReference>
<evidence type="ECO:0000256" key="1">
    <source>
        <dbReference type="ARBA" id="ARBA00006484"/>
    </source>
</evidence>
<dbReference type="InterPro" id="IPR020904">
    <property type="entry name" value="Sc_DH/Rdtase_CS"/>
</dbReference>
<evidence type="ECO:0000256" key="3">
    <source>
        <dbReference type="ARBA" id="ARBA00023002"/>
    </source>
</evidence>